<dbReference type="Pfam" id="PF08240">
    <property type="entry name" value="ADH_N"/>
    <property type="match status" value="1"/>
</dbReference>
<evidence type="ECO:0000256" key="2">
    <source>
        <dbReference type="ARBA" id="ARBA00023002"/>
    </source>
</evidence>
<dbReference type="PANTHER" id="PTHR48106:SF18">
    <property type="entry name" value="QUINONE OXIDOREDUCTASE PIG3"/>
    <property type="match status" value="1"/>
</dbReference>
<dbReference type="Pfam" id="PF13602">
    <property type="entry name" value="ADH_zinc_N_2"/>
    <property type="match status" value="1"/>
</dbReference>
<dbReference type="CDD" id="cd05289">
    <property type="entry name" value="MDR_like_2"/>
    <property type="match status" value="1"/>
</dbReference>
<evidence type="ECO:0000313" key="4">
    <source>
        <dbReference type="EMBL" id="GII28574.1"/>
    </source>
</evidence>
<dbReference type="SMART" id="SM00829">
    <property type="entry name" value="PKS_ER"/>
    <property type="match status" value="1"/>
</dbReference>
<dbReference type="InterPro" id="IPR013154">
    <property type="entry name" value="ADH-like_N"/>
</dbReference>
<dbReference type="InterPro" id="IPR020843">
    <property type="entry name" value="ER"/>
</dbReference>
<proteinExistence type="predicted"/>
<dbReference type="AlphaFoldDB" id="A0A8J3TQ78"/>
<accession>A0A8J3TQ78</accession>
<dbReference type="Gene3D" id="3.90.180.10">
    <property type="entry name" value="Medium-chain alcohol dehydrogenases, catalytic domain"/>
    <property type="match status" value="1"/>
</dbReference>
<dbReference type="GO" id="GO:0070402">
    <property type="term" value="F:NADPH binding"/>
    <property type="evidence" value="ECO:0007669"/>
    <property type="project" value="TreeGrafter"/>
</dbReference>
<feature type="domain" description="Enoyl reductase (ER)" evidence="3">
    <location>
        <begin position="10"/>
        <end position="311"/>
    </location>
</feature>
<dbReference type="PANTHER" id="PTHR48106">
    <property type="entry name" value="QUINONE OXIDOREDUCTASE PIG3-RELATED"/>
    <property type="match status" value="1"/>
</dbReference>
<dbReference type="SUPFAM" id="SSF50129">
    <property type="entry name" value="GroES-like"/>
    <property type="match status" value="1"/>
</dbReference>
<keyword evidence="5" id="KW-1185">Reference proteome</keyword>
<evidence type="ECO:0000256" key="1">
    <source>
        <dbReference type="ARBA" id="ARBA00022857"/>
    </source>
</evidence>
<evidence type="ECO:0000313" key="5">
    <source>
        <dbReference type="Proteomes" id="UP000650628"/>
    </source>
</evidence>
<dbReference type="EMBL" id="BOOO01000009">
    <property type="protein sequence ID" value="GII28574.1"/>
    <property type="molecule type" value="Genomic_DNA"/>
</dbReference>
<protein>
    <submittedName>
        <fullName evidence="4">Zinc-binding alcohol dehydrogenase</fullName>
    </submittedName>
</protein>
<dbReference type="RefSeq" id="WP_203952603.1">
    <property type="nucleotide sequence ID" value="NZ_BOOO01000009.1"/>
</dbReference>
<sequence>MKAVGALTFGGPDVLRVVDVPEPHAGPEEVRIRVHAAAVNPADTLMRAGLTPLPGVRPPYIPGQDAAGVVDEIGEGAVTDLRIGDRVMAMVMPNGPSGGAYAEYVVLPASWVTRAPTGTSHAEAATLPMNGLTALLTLDLLDLSAGQTLAVTGAAGGFGGYTVQLAKAEGLRVVADASPADEELVRSLGADIVVARGDDVGARIRQAVPEGVDGLADGALIGAPVVGAVRDGGGVAALRGTGPFGAPDRGITFHTVYVPDYRGRRDKLDQLRRLADAHAVTLRVAATFAAEQAPEAHRLLEAGGTRGRLVLEF</sequence>
<keyword evidence="2" id="KW-0560">Oxidoreductase</keyword>
<organism evidence="4 5">
    <name type="scientific">Planotetraspora mira</name>
    <dbReference type="NCBI Taxonomy" id="58121"/>
    <lineage>
        <taxon>Bacteria</taxon>
        <taxon>Bacillati</taxon>
        <taxon>Actinomycetota</taxon>
        <taxon>Actinomycetes</taxon>
        <taxon>Streptosporangiales</taxon>
        <taxon>Streptosporangiaceae</taxon>
        <taxon>Planotetraspora</taxon>
    </lineage>
</organism>
<dbReference type="InterPro" id="IPR036291">
    <property type="entry name" value="NAD(P)-bd_dom_sf"/>
</dbReference>
<dbReference type="Proteomes" id="UP000650628">
    <property type="component" value="Unassembled WGS sequence"/>
</dbReference>
<name>A0A8J3TQ78_9ACTN</name>
<gene>
    <name evidence="4" type="ORF">Pmi06nite_20160</name>
</gene>
<dbReference type="GO" id="GO:0016651">
    <property type="term" value="F:oxidoreductase activity, acting on NAD(P)H"/>
    <property type="evidence" value="ECO:0007669"/>
    <property type="project" value="TreeGrafter"/>
</dbReference>
<evidence type="ECO:0000259" key="3">
    <source>
        <dbReference type="SMART" id="SM00829"/>
    </source>
</evidence>
<reference evidence="4 5" key="1">
    <citation type="submission" date="2021-01" db="EMBL/GenBank/DDBJ databases">
        <title>Whole genome shotgun sequence of Planotetraspora mira NBRC 15435.</title>
        <authorList>
            <person name="Komaki H."/>
            <person name="Tamura T."/>
        </authorList>
    </citation>
    <scope>NUCLEOTIDE SEQUENCE [LARGE SCALE GENOMIC DNA]</scope>
    <source>
        <strain evidence="4 5">NBRC 15435</strain>
    </source>
</reference>
<keyword evidence="1" id="KW-0521">NADP</keyword>
<dbReference type="InterPro" id="IPR011032">
    <property type="entry name" value="GroES-like_sf"/>
</dbReference>
<dbReference type="Gene3D" id="3.40.50.720">
    <property type="entry name" value="NAD(P)-binding Rossmann-like Domain"/>
    <property type="match status" value="1"/>
</dbReference>
<dbReference type="SUPFAM" id="SSF51735">
    <property type="entry name" value="NAD(P)-binding Rossmann-fold domains"/>
    <property type="match status" value="1"/>
</dbReference>
<comment type="caution">
    <text evidence="4">The sequence shown here is derived from an EMBL/GenBank/DDBJ whole genome shotgun (WGS) entry which is preliminary data.</text>
</comment>